<proteinExistence type="predicted"/>
<evidence type="ECO:0000313" key="2">
    <source>
        <dbReference type="EMBL" id="KAK1287860.1"/>
    </source>
</evidence>
<feature type="region of interest" description="Disordered" evidence="1">
    <location>
        <begin position="1"/>
        <end position="40"/>
    </location>
</feature>
<dbReference type="Proteomes" id="UP001180020">
    <property type="component" value="Unassembled WGS sequence"/>
</dbReference>
<dbReference type="EMBL" id="JAUJYO010000019">
    <property type="protein sequence ID" value="KAK1287860.1"/>
    <property type="molecule type" value="Genomic_DNA"/>
</dbReference>
<accession>A0AAV9CFZ0</accession>
<sequence length="116" mass="13245">MEKEGRTQRACRSGGGGTETDFLLQWGTGSASGTSRRRMGDRRARFGGEFCLRSIVVSSPEEEDEDVMLKNHNMFIASTGKEFGFWMSKNRKSHASLPEKDDQYYMTIDEGFSWWN</sequence>
<evidence type="ECO:0000256" key="1">
    <source>
        <dbReference type="SAM" id="MobiDB-lite"/>
    </source>
</evidence>
<reference evidence="2" key="1">
    <citation type="journal article" date="2023" name="Nat. Commun.">
        <title>Diploid and tetraploid genomes of Acorus and the evolution of monocots.</title>
        <authorList>
            <person name="Ma L."/>
            <person name="Liu K.W."/>
            <person name="Li Z."/>
            <person name="Hsiao Y.Y."/>
            <person name="Qi Y."/>
            <person name="Fu T."/>
            <person name="Tang G.D."/>
            <person name="Zhang D."/>
            <person name="Sun W.H."/>
            <person name="Liu D.K."/>
            <person name="Li Y."/>
            <person name="Chen G.Z."/>
            <person name="Liu X.D."/>
            <person name="Liao X.Y."/>
            <person name="Jiang Y.T."/>
            <person name="Yu X."/>
            <person name="Hao Y."/>
            <person name="Huang J."/>
            <person name="Zhao X.W."/>
            <person name="Ke S."/>
            <person name="Chen Y.Y."/>
            <person name="Wu W.L."/>
            <person name="Hsu J.L."/>
            <person name="Lin Y.F."/>
            <person name="Huang M.D."/>
            <person name="Li C.Y."/>
            <person name="Huang L."/>
            <person name="Wang Z.W."/>
            <person name="Zhao X."/>
            <person name="Zhong W.Y."/>
            <person name="Peng D.H."/>
            <person name="Ahmad S."/>
            <person name="Lan S."/>
            <person name="Zhang J.S."/>
            <person name="Tsai W.C."/>
            <person name="Van de Peer Y."/>
            <person name="Liu Z.J."/>
        </authorList>
    </citation>
    <scope>NUCLEOTIDE SEQUENCE</scope>
    <source>
        <strain evidence="2">CP</strain>
    </source>
</reference>
<evidence type="ECO:0000313" key="3">
    <source>
        <dbReference type="Proteomes" id="UP001180020"/>
    </source>
</evidence>
<reference evidence="2" key="2">
    <citation type="submission" date="2023-06" db="EMBL/GenBank/DDBJ databases">
        <authorList>
            <person name="Ma L."/>
            <person name="Liu K.-W."/>
            <person name="Li Z."/>
            <person name="Hsiao Y.-Y."/>
            <person name="Qi Y."/>
            <person name="Fu T."/>
            <person name="Tang G."/>
            <person name="Zhang D."/>
            <person name="Sun W.-H."/>
            <person name="Liu D.-K."/>
            <person name="Li Y."/>
            <person name="Chen G.-Z."/>
            <person name="Liu X.-D."/>
            <person name="Liao X.-Y."/>
            <person name="Jiang Y.-T."/>
            <person name="Yu X."/>
            <person name="Hao Y."/>
            <person name="Huang J."/>
            <person name="Zhao X.-W."/>
            <person name="Ke S."/>
            <person name="Chen Y.-Y."/>
            <person name="Wu W.-L."/>
            <person name="Hsu J.-L."/>
            <person name="Lin Y.-F."/>
            <person name="Huang M.-D."/>
            <person name="Li C.-Y."/>
            <person name="Huang L."/>
            <person name="Wang Z.-W."/>
            <person name="Zhao X."/>
            <person name="Zhong W.-Y."/>
            <person name="Peng D.-H."/>
            <person name="Ahmad S."/>
            <person name="Lan S."/>
            <person name="Zhang J.-S."/>
            <person name="Tsai W.-C."/>
            <person name="Van De Peer Y."/>
            <person name="Liu Z.-J."/>
        </authorList>
    </citation>
    <scope>NUCLEOTIDE SEQUENCE</scope>
    <source>
        <strain evidence="2">CP</strain>
        <tissue evidence="2">Leaves</tissue>
    </source>
</reference>
<organism evidence="2 3">
    <name type="scientific">Acorus calamus</name>
    <name type="common">Sweet flag</name>
    <dbReference type="NCBI Taxonomy" id="4465"/>
    <lineage>
        <taxon>Eukaryota</taxon>
        <taxon>Viridiplantae</taxon>
        <taxon>Streptophyta</taxon>
        <taxon>Embryophyta</taxon>
        <taxon>Tracheophyta</taxon>
        <taxon>Spermatophyta</taxon>
        <taxon>Magnoliopsida</taxon>
        <taxon>Liliopsida</taxon>
        <taxon>Acoraceae</taxon>
        <taxon>Acorus</taxon>
    </lineage>
</organism>
<name>A0AAV9CFZ0_ACOCL</name>
<keyword evidence="3" id="KW-1185">Reference proteome</keyword>
<protein>
    <submittedName>
        <fullName evidence="2">Uncharacterized protein</fullName>
    </submittedName>
</protein>
<dbReference type="AlphaFoldDB" id="A0AAV9CFZ0"/>
<comment type="caution">
    <text evidence="2">The sequence shown here is derived from an EMBL/GenBank/DDBJ whole genome shotgun (WGS) entry which is preliminary data.</text>
</comment>
<gene>
    <name evidence="2" type="ORF">QJS10_CPB19g00820</name>
</gene>